<evidence type="ECO:0000256" key="4">
    <source>
        <dbReference type="ARBA" id="ARBA00024207"/>
    </source>
</evidence>
<dbReference type="GO" id="GO:0016787">
    <property type="term" value="F:hydrolase activity"/>
    <property type="evidence" value="ECO:0007669"/>
    <property type="project" value="UniProtKB-KW"/>
</dbReference>
<accession>A0A4P6MTY6</accession>
<dbReference type="Proteomes" id="UP000290408">
    <property type="component" value="Chromosome"/>
</dbReference>
<dbReference type="InterPro" id="IPR008201">
    <property type="entry name" value="HepT-like"/>
</dbReference>
<keyword evidence="1" id="KW-1277">Toxin-antitoxin system</keyword>
<protein>
    <submittedName>
        <fullName evidence="5">DUF86 domain-containing protein</fullName>
    </submittedName>
</protein>
<evidence type="ECO:0000256" key="1">
    <source>
        <dbReference type="ARBA" id="ARBA00022649"/>
    </source>
</evidence>
<evidence type="ECO:0000313" key="5">
    <source>
        <dbReference type="EMBL" id="QBF46469.1"/>
    </source>
</evidence>
<reference evidence="5 6" key="1">
    <citation type="submission" date="2019-02" db="EMBL/GenBank/DDBJ databases">
        <title>Genomic data mining of an Antarctic deep-sea actinobacterium, Janibacterlimosus P3-3-X1.</title>
        <authorList>
            <person name="Liao L."/>
            <person name="Chen B."/>
        </authorList>
    </citation>
    <scope>NUCLEOTIDE SEQUENCE [LARGE SCALE GENOMIC DNA]</scope>
    <source>
        <strain evidence="5 6">P3-3-X1</strain>
    </source>
</reference>
<evidence type="ECO:0000256" key="3">
    <source>
        <dbReference type="ARBA" id="ARBA00022801"/>
    </source>
</evidence>
<dbReference type="AlphaFoldDB" id="A0A4P6MTY6"/>
<dbReference type="Pfam" id="PF01934">
    <property type="entry name" value="HepT-like"/>
    <property type="match status" value="1"/>
</dbReference>
<sequence>MGEALFHLELACEYAEGENLDQLVIDAICMRLSAGIEGLERLDPDVRTRLFADSWQFMWGMRNRIAHGYLLVDSDIVHQTIEIDLPDIVRIIRHELPDA</sequence>
<dbReference type="InterPro" id="IPR037038">
    <property type="entry name" value="HepT-like_sf"/>
</dbReference>
<dbReference type="Gene3D" id="1.20.120.580">
    <property type="entry name" value="bsu32300-like"/>
    <property type="match status" value="1"/>
</dbReference>
<keyword evidence="2" id="KW-0540">Nuclease</keyword>
<dbReference type="GO" id="GO:0004540">
    <property type="term" value="F:RNA nuclease activity"/>
    <property type="evidence" value="ECO:0007669"/>
    <property type="project" value="InterPro"/>
</dbReference>
<proteinExistence type="inferred from homology"/>
<gene>
    <name evidence="5" type="ORF">EXU32_09520</name>
</gene>
<keyword evidence="6" id="KW-1185">Reference proteome</keyword>
<dbReference type="OrthoDB" id="4829434at2"/>
<organism evidence="5 6">
    <name type="scientific">Janibacter limosus</name>
    <dbReference type="NCBI Taxonomy" id="53458"/>
    <lineage>
        <taxon>Bacteria</taxon>
        <taxon>Bacillati</taxon>
        <taxon>Actinomycetota</taxon>
        <taxon>Actinomycetes</taxon>
        <taxon>Micrococcales</taxon>
        <taxon>Intrasporangiaceae</taxon>
        <taxon>Janibacter</taxon>
    </lineage>
</organism>
<dbReference type="EMBL" id="CP036164">
    <property type="protein sequence ID" value="QBF46469.1"/>
    <property type="molecule type" value="Genomic_DNA"/>
</dbReference>
<keyword evidence="3" id="KW-0378">Hydrolase</keyword>
<name>A0A4P6MTY6_9MICO</name>
<dbReference type="KEGG" id="jli:EXU32_09520"/>
<comment type="similarity">
    <text evidence="4">Belongs to the HepT RNase toxin family.</text>
</comment>
<dbReference type="RefSeq" id="WP_130629690.1">
    <property type="nucleotide sequence ID" value="NZ_CP036164.1"/>
</dbReference>
<dbReference type="GO" id="GO:0110001">
    <property type="term" value="C:toxin-antitoxin complex"/>
    <property type="evidence" value="ECO:0007669"/>
    <property type="project" value="InterPro"/>
</dbReference>
<evidence type="ECO:0000313" key="6">
    <source>
        <dbReference type="Proteomes" id="UP000290408"/>
    </source>
</evidence>
<evidence type="ECO:0000256" key="2">
    <source>
        <dbReference type="ARBA" id="ARBA00022722"/>
    </source>
</evidence>